<organism evidence="3 4">
    <name type="scientific">Cherax quadricarinatus</name>
    <name type="common">Australian red claw crayfish</name>
    <dbReference type="NCBI Taxonomy" id="27406"/>
    <lineage>
        <taxon>Eukaryota</taxon>
        <taxon>Metazoa</taxon>
        <taxon>Ecdysozoa</taxon>
        <taxon>Arthropoda</taxon>
        <taxon>Crustacea</taxon>
        <taxon>Multicrustacea</taxon>
        <taxon>Malacostraca</taxon>
        <taxon>Eumalacostraca</taxon>
        <taxon>Eucarida</taxon>
        <taxon>Decapoda</taxon>
        <taxon>Pleocyemata</taxon>
        <taxon>Astacidea</taxon>
        <taxon>Parastacoidea</taxon>
        <taxon>Parastacidae</taxon>
        <taxon>Cherax</taxon>
    </lineage>
</organism>
<feature type="signal peptide" evidence="2">
    <location>
        <begin position="1"/>
        <end position="22"/>
    </location>
</feature>
<dbReference type="Gene3D" id="2.10.90.10">
    <property type="entry name" value="Cystine-knot cytokines"/>
    <property type="match status" value="1"/>
</dbReference>
<feature type="chain" id="PRO_5043587011" description="Spaetzle domain-containing protein" evidence="2">
    <location>
        <begin position="23"/>
        <end position="386"/>
    </location>
</feature>
<name>A0AAW0YIA2_CHEQU</name>
<feature type="compositionally biased region" description="Basic residues" evidence="1">
    <location>
        <begin position="241"/>
        <end position="251"/>
    </location>
</feature>
<evidence type="ECO:0008006" key="5">
    <source>
        <dbReference type="Google" id="ProtNLM"/>
    </source>
</evidence>
<accession>A0AAW0YIA2</accession>
<comment type="caution">
    <text evidence="3">The sequence shown here is derived from an EMBL/GenBank/DDBJ whole genome shotgun (WGS) entry which is preliminary data.</text>
</comment>
<feature type="compositionally biased region" description="Basic and acidic residues" evidence="1">
    <location>
        <begin position="227"/>
        <end position="240"/>
    </location>
</feature>
<evidence type="ECO:0000256" key="2">
    <source>
        <dbReference type="SAM" id="SignalP"/>
    </source>
</evidence>
<feature type="compositionally biased region" description="Basic and acidic residues" evidence="1">
    <location>
        <begin position="206"/>
        <end position="218"/>
    </location>
</feature>
<feature type="region of interest" description="Disordered" evidence="1">
    <location>
        <begin position="206"/>
        <end position="254"/>
    </location>
</feature>
<reference evidence="3 4" key="1">
    <citation type="journal article" date="2024" name="BMC Genomics">
        <title>Genome assembly of redclaw crayfish (Cherax quadricarinatus) provides insights into its immune adaptation and hypoxia tolerance.</title>
        <authorList>
            <person name="Liu Z."/>
            <person name="Zheng J."/>
            <person name="Li H."/>
            <person name="Fang K."/>
            <person name="Wang S."/>
            <person name="He J."/>
            <person name="Zhou D."/>
            <person name="Weng S."/>
            <person name="Chi M."/>
            <person name="Gu Z."/>
            <person name="He J."/>
            <person name="Li F."/>
            <person name="Wang M."/>
        </authorList>
    </citation>
    <scope>NUCLEOTIDE SEQUENCE [LARGE SCALE GENOMIC DNA]</scope>
    <source>
        <strain evidence="3">ZL_2023a</strain>
    </source>
</reference>
<dbReference type="AlphaFoldDB" id="A0AAW0YIA2"/>
<dbReference type="InterPro" id="IPR029034">
    <property type="entry name" value="Cystine-knot_cytokine"/>
</dbReference>
<sequence>MQLRNTMILVLVVWLLVGWVRSQHDATASSERARRAHFKKRILERLVERGIKVSELENLAEELLARVDHHLATTTNHHLDTTTNHHLATTTNHHLATTDYHHLVGTTQTSQPFRHKRDHLNSQPREPHLQHSVNRTPSQLIRERPSFAEIQAYAEVYPELKEVVDNHRQEVTKIEEIIEEVDDKQVTRAMEQQLFVAELVEQMRDKRQTPLTSREVRNRDRRRRRQEQRQERQRKREEKKSKRNKKKKKRAKFDPKVENMIDQDVITVYGEGGEKYIDCCPSKSVIVKKIVGKADDNHAMEIHANHQHFYERVCLDEYLGKECIFPVKALRKGTVTRCVQQYSYSQALSRTYQSDEEWKMNNVEVKTGCACQVSVKRRNKKRKRKR</sequence>
<dbReference type="EMBL" id="JARKIK010000006">
    <property type="protein sequence ID" value="KAK8751420.1"/>
    <property type="molecule type" value="Genomic_DNA"/>
</dbReference>
<keyword evidence="4" id="KW-1185">Reference proteome</keyword>
<evidence type="ECO:0000313" key="4">
    <source>
        <dbReference type="Proteomes" id="UP001445076"/>
    </source>
</evidence>
<gene>
    <name evidence="3" type="ORF">OTU49_017503</name>
</gene>
<evidence type="ECO:0000256" key="1">
    <source>
        <dbReference type="SAM" id="MobiDB-lite"/>
    </source>
</evidence>
<feature type="region of interest" description="Disordered" evidence="1">
    <location>
        <begin position="109"/>
        <end position="140"/>
    </location>
</feature>
<evidence type="ECO:0000313" key="3">
    <source>
        <dbReference type="EMBL" id="KAK8751420.1"/>
    </source>
</evidence>
<proteinExistence type="predicted"/>
<protein>
    <recommendedName>
        <fullName evidence="5">Spaetzle domain-containing protein</fullName>
    </recommendedName>
</protein>
<dbReference type="Proteomes" id="UP001445076">
    <property type="component" value="Unassembled WGS sequence"/>
</dbReference>
<keyword evidence="2" id="KW-0732">Signal</keyword>